<name>A0A0F5PLF5_9THEO</name>
<dbReference type="EMBL" id="ABXP02000079">
    <property type="protein sequence ID" value="KKC29497.1"/>
    <property type="molecule type" value="Genomic_DNA"/>
</dbReference>
<gene>
    <name evidence="1" type="ORF">CDSM653_01460</name>
</gene>
<evidence type="ECO:0000313" key="1">
    <source>
        <dbReference type="EMBL" id="KKC29497.1"/>
    </source>
</evidence>
<accession>A0A0F5PLF5</accession>
<protein>
    <submittedName>
        <fullName evidence="1">Transposase</fullName>
    </submittedName>
</protein>
<reference evidence="2" key="3">
    <citation type="submission" date="2015-02" db="EMBL/GenBank/DDBJ databases">
        <title>Genome analysis of three genomes within the thermophilic hydrogenogenic bacterial species Caldanaerobacter subterraneus.</title>
        <authorList>
            <person name="Sant'Anna F.H."/>
            <person name="Lebedinsky A."/>
            <person name="Sokolova T."/>
            <person name="Robb F.T."/>
            <person name="Gonzalez J.M."/>
        </authorList>
    </citation>
    <scope>NUCLEOTIDE SEQUENCE [LARGE SCALE GENOMIC DNA]</scope>
    <source>
        <strain evidence="2">DSM 12653</strain>
    </source>
</reference>
<evidence type="ECO:0000313" key="2">
    <source>
        <dbReference type="Proteomes" id="UP000010146"/>
    </source>
</evidence>
<dbReference type="Proteomes" id="UP000010146">
    <property type="component" value="Unassembled WGS sequence"/>
</dbReference>
<dbReference type="AlphaFoldDB" id="A0A0F5PLF5"/>
<comment type="caution">
    <text evidence="1">The sequence shown here is derived from an EMBL/GenBank/DDBJ whole genome shotgun (WGS) entry which is preliminary data.</text>
</comment>
<proteinExistence type="predicted"/>
<sequence length="30" mass="3604">MFTLAKKKEKYDSQKVLGEYRMKQIKELVA</sequence>
<organism evidence="1 2">
    <name type="scientific">Caldanaerobacter subterraneus subsp. pacificus DSM 12653</name>
    <dbReference type="NCBI Taxonomy" id="391606"/>
    <lineage>
        <taxon>Bacteria</taxon>
        <taxon>Bacillati</taxon>
        <taxon>Bacillota</taxon>
        <taxon>Clostridia</taxon>
        <taxon>Thermoanaerobacterales</taxon>
        <taxon>Thermoanaerobacteraceae</taxon>
        <taxon>Caldanaerobacter</taxon>
    </lineage>
</organism>
<reference evidence="1 2" key="1">
    <citation type="submission" date="2008-07" db="EMBL/GenBank/DDBJ databases">
        <authorList>
            <person name="Gonzalez J."/>
            <person name="Sokolova T."/>
            <person name="Ferriera S."/>
            <person name="Johnson J."/>
            <person name="Kravitz S."/>
            <person name="Beeson K."/>
            <person name="Sutton G."/>
            <person name="Rogers Y.-H."/>
            <person name="Friedman R."/>
            <person name="Frazier M."/>
            <person name="Venter J.C."/>
        </authorList>
    </citation>
    <scope>NUCLEOTIDE SEQUENCE [LARGE SCALE GENOMIC DNA]</scope>
    <source>
        <strain evidence="1 2">DSM 12653</strain>
    </source>
</reference>
<reference evidence="1 2" key="2">
    <citation type="journal article" date="2015" name="BMC Genomics">
        <title>Analysis of three genomes within the thermophilic bacterial species Caldanaerobacter subterraneus with a focus on carbon monoxide dehydrogenase evolution and hydrolase diversity.</title>
        <authorList>
            <person name="Sant'Anna F.H."/>
            <person name="Lebedinsky A.V."/>
            <person name="Sokolova T.G."/>
            <person name="Robb F.T."/>
            <person name="Gonzalez J.M."/>
        </authorList>
    </citation>
    <scope>NUCLEOTIDE SEQUENCE [LARGE SCALE GENOMIC DNA]</scope>
    <source>
        <strain evidence="1 2">DSM 12653</strain>
    </source>
</reference>